<dbReference type="EMBL" id="JAFEKC020000004">
    <property type="protein sequence ID" value="KAK0515012.1"/>
    <property type="molecule type" value="Genomic_DNA"/>
</dbReference>
<feature type="compositionally biased region" description="Polar residues" evidence="3">
    <location>
        <begin position="701"/>
        <end position="728"/>
    </location>
</feature>
<dbReference type="GO" id="GO:0000981">
    <property type="term" value="F:DNA-binding transcription factor activity, RNA polymerase II-specific"/>
    <property type="evidence" value="ECO:0007669"/>
    <property type="project" value="InterPro"/>
</dbReference>
<dbReference type="CDD" id="cd00067">
    <property type="entry name" value="GAL4"/>
    <property type="match status" value="1"/>
</dbReference>
<feature type="domain" description="Zn(2)-C6 fungal-type" evidence="4">
    <location>
        <begin position="23"/>
        <end position="53"/>
    </location>
</feature>
<dbReference type="PROSITE" id="PS00463">
    <property type="entry name" value="ZN2_CY6_FUNGAL_1"/>
    <property type="match status" value="1"/>
</dbReference>
<reference evidence="5" key="1">
    <citation type="submission" date="2023-03" db="EMBL/GenBank/DDBJ databases">
        <title>Complete genome of Cladonia borealis.</title>
        <authorList>
            <person name="Park H."/>
        </authorList>
    </citation>
    <scope>NUCLEOTIDE SEQUENCE</scope>
    <source>
        <strain evidence="5">ANT050790</strain>
    </source>
</reference>
<evidence type="ECO:0000256" key="2">
    <source>
        <dbReference type="ARBA" id="ARBA00023242"/>
    </source>
</evidence>
<sequence>MSPSPAAPEPAGAKIDGAPTTPACDQCRARKIRCNRQHPECLNCRKAGVTCAFSNRGKRVNHTRQLLDDFSGLGARLASIDQSIATISRRISSADHTPSSASRASEVDDLDLFYTRQGSENPEQDTRTSQLGEVFHIISRRFDDSECEHGSTVALSLIESCRRDLGEILGTCQGKGNGQMTAFTAKDASLKTELQILYDSFPFLNSCRDPDFSSDGKAISSPPRSFIHTVIDCFLSHINTATPIFDESRLRVAIEHNDSGLVSEFMEAKSLCYSNIILLTLGLKSRLARRNCSNGNGMDDDLLMSFWKNSRRAFGHLDNYLEPRLINVQALATLAMVAREYCEIQVFERLCHLACLVAKSIGLQRLPTDSKGTMTEKDSESTELFWALYVMDKERVFMTGQPCDLYFFDTDMQLLEAEPDCTLPHYTVAHTHMMSLWEEIYISLYSSGARRKGSSHRFNQVSRLSSLLRTWGYKYKTLLNAPLEADASTRDCLQLELKYCFHVGQILVHRCGREEDSKQQRINSVYSALNIIKDIHGATPSVGNVALLGRIFRCYPAVAFIDLHTRILHSPEARKRANVELLKTVAEALSPFKDPNFPQAYYSRLHLGMLWCIKVASAVTKSTDQSSTTTTPESSSGQSETTAPEAKRLRRPPLLSNTSSSTTSPTKMAHNLSQDDSPRPRKRHSPPQSTRSLDMHARTIPSAQRTMVGTSMPDSDQNIFSAGPSSSLGEEHPADPVFVSTGGEFQDWRLPTMDHENGGPFVNVPNLTAGEVYYEAGTFDDFMPHGGSVMEPWEMDITNEMMLDSVQAKRFETWAR</sequence>
<comment type="caution">
    <text evidence="5">The sequence shown here is derived from an EMBL/GenBank/DDBJ whole genome shotgun (WGS) entry which is preliminary data.</text>
</comment>
<dbReference type="GO" id="GO:0008270">
    <property type="term" value="F:zinc ion binding"/>
    <property type="evidence" value="ECO:0007669"/>
    <property type="project" value="InterPro"/>
</dbReference>
<evidence type="ECO:0000313" key="6">
    <source>
        <dbReference type="Proteomes" id="UP001166286"/>
    </source>
</evidence>
<feature type="region of interest" description="Disordered" evidence="3">
    <location>
        <begin position="622"/>
        <end position="731"/>
    </location>
</feature>
<dbReference type="PANTHER" id="PTHR46910">
    <property type="entry name" value="TRANSCRIPTION FACTOR PDR1"/>
    <property type="match status" value="1"/>
</dbReference>
<dbReference type="Pfam" id="PF00172">
    <property type="entry name" value="Zn_clus"/>
    <property type="match status" value="1"/>
</dbReference>
<dbReference type="SUPFAM" id="SSF57701">
    <property type="entry name" value="Zn2/Cys6 DNA-binding domain"/>
    <property type="match status" value="1"/>
</dbReference>
<evidence type="ECO:0000313" key="5">
    <source>
        <dbReference type="EMBL" id="KAK0515012.1"/>
    </source>
</evidence>
<dbReference type="GO" id="GO:0006351">
    <property type="term" value="P:DNA-templated transcription"/>
    <property type="evidence" value="ECO:0007669"/>
    <property type="project" value="InterPro"/>
</dbReference>
<dbReference type="Gene3D" id="4.10.240.10">
    <property type="entry name" value="Zn(2)-C6 fungal-type DNA-binding domain"/>
    <property type="match status" value="1"/>
</dbReference>
<dbReference type="InterPro" id="IPR036864">
    <property type="entry name" value="Zn2-C6_fun-type_DNA-bd_sf"/>
</dbReference>
<dbReference type="GO" id="GO:0003677">
    <property type="term" value="F:DNA binding"/>
    <property type="evidence" value="ECO:0007669"/>
    <property type="project" value="InterPro"/>
</dbReference>
<evidence type="ECO:0000256" key="3">
    <source>
        <dbReference type="SAM" id="MobiDB-lite"/>
    </source>
</evidence>
<dbReference type="InterPro" id="IPR050987">
    <property type="entry name" value="AtrR-like"/>
</dbReference>
<dbReference type="InterPro" id="IPR001138">
    <property type="entry name" value="Zn2Cys6_DnaBD"/>
</dbReference>
<dbReference type="Proteomes" id="UP001166286">
    <property type="component" value="Unassembled WGS sequence"/>
</dbReference>
<gene>
    <name evidence="5" type="ORF">JMJ35_002391</name>
</gene>
<dbReference type="SMART" id="SM00066">
    <property type="entry name" value="GAL4"/>
    <property type="match status" value="1"/>
</dbReference>
<proteinExistence type="predicted"/>
<organism evidence="5 6">
    <name type="scientific">Cladonia borealis</name>
    <dbReference type="NCBI Taxonomy" id="184061"/>
    <lineage>
        <taxon>Eukaryota</taxon>
        <taxon>Fungi</taxon>
        <taxon>Dikarya</taxon>
        <taxon>Ascomycota</taxon>
        <taxon>Pezizomycotina</taxon>
        <taxon>Lecanoromycetes</taxon>
        <taxon>OSLEUM clade</taxon>
        <taxon>Lecanoromycetidae</taxon>
        <taxon>Lecanorales</taxon>
        <taxon>Lecanorineae</taxon>
        <taxon>Cladoniaceae</taxon>
        <taxon>Cladonia</taxon>
    </lineage>
</organism>
<dbReference type="Pfam" id="PF04082">
    <property type="entry name" value="Fungal_trans"/>
    <property type="match status" value="1"/>
</dbReference>
<feature type="compositionally biased region" description="Low complexity" evidence="3">
    <location>
        <begin position="622"/>
        <end position="642"/>
    </location>
</feature>
<dbReference type="AlphaFoldDB" id="A0AA39R516"/>
<evidence type="ECO:0000259" key="4">
    <source>
        <dbReference type="PROSITE" id="PS50048"/>
    </source>
</evidence>
<keyword evidence="6" id="KW-1185">Reference proteome</keyword>
<feature type="compositionally biased region" description="Low complexity" evidence="3">
    <location>
        <begin position="652"/>
        <end position="666"/>
    </location>
</feature>
<evidence type="ECO:0000256" key="1">
    <source>
        <dbReference type="ARBA" id="ARBA00022723"/>
    </source>
</evidence>
<keyword evidence="1" id="KW-0479">Metal-binding</keyword>
<dbReference type="CDD" id="cd12148">
    <property type="entry name" value="fungal_TF_MHR"/>
    <property type="match status" value="1"/>
</dbReference>
<dbReference type="InterPro" id="IPR007219">
    <property type="entry name" value="XnlR_reg_dom"/>
</dbReference>
<dbReference type="PANTHER" id="PTHR46910:SF25">
    <property type="entry name" value="ABC-TRANSPORTER-REGULATING TRANSCRIPTION FACTOR"/>
    <property type="match status" value="1"/>
</dbReference>
<dbReference type="PROSITE" id="PS50048">
    <property type="entry name" value="ZN2_CY6_FUNGAL_2"/>
    <property type="match status" value="1"/>
</dbReference>
<accession>A0AA39R516</accession>
<keyword evidence="2" id="KW-0539">Nucleus</keyword>
<protein>
    <recommendedName>
        <fullName evidence="4">Zn(2)-C6 fungal-type domain-containing protein</fullName>
    </recommendedName>
</protein>
<name>A0AA39R516_9LECA</name>